<dbReference type="RefSeq" id="WP_197988730.1">
    <property type="nucleotide sequence ID" value="NZ_JACYXC010000001.1"/>
</dbReference>
<organism evidence="2 3">
    <name type="scientific">Streptomyces pactum</name>
    <dbReference type="NCBI Taxonomy" id="68249"/>
    <lineage>
        <taxon>Bacteria</taxon>
        <taxon>Bacillati</taxon>
        <taxon>Actinomycetota</taxon>
        <taxon>Actinomycetes</taxon>
        <taxon>Kitasatosporales</taxon>
        <taxon>Streptomycetaceae</taxon>
        <taxon>Streptomyces</taxon>
    </lineage>
</organism>
<feature type="region of interest" description="Disordered" evidence="1">
    <location>
        <begin position="1"/>
        <end position="28"/>
    </location>
</feature>
<evidence type="ECO:0000313" key="2">
    <source>
        <dbReference type="EMBL" id="MBH5335131.1"/>
    </source>
</evidence>
<protein>
    <recommendedName>
        <fullName evidence="4">Transposase</fullName>
    </recommendedName>
</protein>
<gene>
    <name evidence="2" type="ORF">IHE55_10120</name>
</gene>
<reference evidence="2 3" key="1">
    <citation type="submission" date="2020-09" db="EMBL/GenBank/DDBJ databases">
        <title>Biosynthesis of the nuclear factor of activated T cells inhibitor NFAT-133 and its congeners in Streptomyces pactum.</title>
        <authorList>
            <person name="Zhou W."/>
            <person name="Posri P."/>
            <person name="Abugrain M.E."/>
            <person name="Weisberg A.J."/>
            <person name="Chang J.H."/>
            <person name="Mahmud T."/>
        </authorList>
    </citation>
    <scope>NUCLEOTIDE SEQUENCE [LARGE SCALE GENOMIC DNA]</scope>
    <source>
        <strain evidence="2 3">ATCC 27456</strain>
    </source>
</reference>
<dbReference type="Proteomes" id="UP000807371">
    <property type="component" value="Unassembled WGS sequence"/>
</dbReference>
<keyword evidence="3" id="KW-1185">Reference proteome</keyword>
<evidence type="ECO:0008006" key="4">
    <source>
        <dbReference type="Google" id="ProtNLM"/>
    </source>
</evidence>
<proteinExistence type="predicted"/>
<name>A0ABS0NJ03_9ACTN</name>
<sequence length="47" mass="5175">MPVHQAEFELPAVERLNGRDRGRRPSAEVTTICSNARAPVEKVTTSP</sequence>
<evidence type="ECO:0000313" key="3">
    <source>
        <dbReference type="Proteomes" id="UP000807371"/>
    </source>
</evidence>
<accession>A0ABS0NJ03</accession>
<feature type="compositionally biased region" description="Basic and acidic residues" evidence="1">
    <location>
        <begin position="16"/>
        <end position="26"/>
    </location>
</feature>
<comment type="caution">
    <text evidence="2">The sequence shown here is derived from an EMBL/GenBank/DDBJ whole genome shotgun (WGS) entry which is preliminary data.</text>
</comment>
<evidence type="ECO:0000256" key="1">
    <source>
        <dbReference type="SAM" id="MobiDB-lite"/>
    </source>
</evidence>
<dbReference type="EMBL" id="JACYXC010000001">
    <property type="protein sequence ID" value="MBH5335131.1"/>
    <property type="molecule type" value="Genomic_DNA"/>
</dbReference>